<accession>A0A914PY45</accession>
<dbReference type="InterPro" id="IPR044714">
    <property type="entry name" value="AtSIBP1-like"/>
</dbReference>
<dbReference type="Pfam" id="PF00651">
    <property type="entry name" value="BTB"/>
    <property type="match status" value="1"/>
</dbReference>
<organism evidence="2 3">
    <name type="scientific">Panagrolaimus davidi</name>
    <dbReference type="NCBI Taxonomy" id="227884"/>
    <lineage>
        <taxon>Eukaryota</taxon>
        <taxon>Metazoa</taxon>
        <taxon>Ecdysozoa</taxon>
        <taxon>Nematoda</taxon>
        <taxon>Chromadorea</taxon>
        <taxon>Rhabditida</taxon>
        <taxon>Tylenchina</taxon>
        <taxon>Panagrolaimomorpha</taxon>
        <taxon>Panagrolaimoidea</taxon>
        <taxon>Panagrolaimidae</taxon>
        <taxon>Panagrolaimus</taxon>
    </lineage>
</organism>
<protein>
    <submittedName>
        <fullName evidence="3">BTB domain-containing protein</fullName>
    </submittedName>
</protein>
<dbReference type="CDD" id="cd18186">
    <property type="entry name" value="BTB_POZ_ZBTB_KLHL-like"/>
    <property type="match status" value="1"/>
</dbReference>
<reference evidence="3" key="1">
    <citation type="submission" date="2022-11" db="UniProtKB">
        <authorList>
            <consortium name="WormBaseParasite"/>
        </authorList>
    </citation>
    <scope>IDENTIFICATION</scope>
</reference>
<proteinExistence type="predicted"/>
<keyword evidence="2" id="KW-1185">Reference proteome</keyword>
<dbReference type="PANTHER" id="PTHR46672">
    <property type="entry name" value="OS08G0495500 PROTEIN-RELATED"/>
    <property type="match status" value="1"/>
</dbReference>
<dbReference type="PROSITE" id="PS50097">
    <property type="entry name" value="BTB"/>
    <property type="match status" value="1"/>
</dbReference>
<dbReference type="SUPFAM" id="SSF54695">
    <property type="entry name" value="POZ domain"/>
    <property type="match status" value="1"/>
</dbReference>
<dbReference type="Proteomes" id="UP000887578">
    <property type="component" value="Unplaced"/>
</dbReference>
<dbReference type="SMART" id="SM00225">
    <property type="entry name" value="BTB"/>
    <property type="match status" value="1"/>
</dbReference>
<dbReference type="InterPro" id="IPR011333">
    <property type="entry name" value="SKP1/BTB/POZ_sf"/>
</dbReference>
<sequence length="396" mass="45630">MLQQVNFVRTAHLDKESETTIKLSDNLEFTLQRCRWTHEIKNVKGDFEITKITETYGNGQPRELKYDKSSDRFEATDVSGKTNLTFYITVMDEMTEIKETKDICAVKYELQIPSTILQRLKIRQFYKSQFVLPGYDGYKFTYFVRKINDSTENDIDIMIENPYNVEVAGKKGDFNFVCDSTKDIILPMFFTFYADEIPIVEGTNELHGLPQESSVDESRPESVIPSHSSKTATLLHNIATNHRYADVYFISCDRGIIPSHRCILAEFSNIFATIFEESTEFPIQITADEFSAQTIHSALNFLYVKSDSIIGKEMKVFKFAIKFGIQILIDECRSIFVKSVDSTNVFEFVQIAYSNNFDELKRKCLKILAEKKGEIDLTKVAELSKNILFDAFCFKL</sequence>
<dbReference type="Gene3D" id="3.30.710.10">
    <property type="entry name" value="Potassium Channel Kv1.1, Chain A"/>
    <property type="match status" value="1"/>
</dbReference>
<evidence type="ECO:0000313" key="3">
    <source>
        <dbReference type="WBParaSite" id="PDA_v2.g19773.t1"/>
    </source>
</evidence>
<dbReference type="WBParaSite" id="PDA_v2.g19773.t1">
    <property type="protein sequence ID" value="PDA_v2.g19773.t1"/>
    <property type="gene ID" value="PDA_v2.g19773"/>
</dbReference>
<dbReference type="PANTHER" id="PTHR46672:SF1">
    <property type="entry name" value="OS08G0103600 PROTEIN"/>
    <property type="match status" value="1"/>
</dbReference>
<evidence type="ECO:0000313" key="2">
    <source>
        <dbReference type="Proteomes" id="UP000887578"/>
    </source>
</evidence>
<evidence type="ECO:0000259" key="1">
    <source>
        <dbReference type="PROSITE" id="PS50097"/>
    </source>
</evidence>
<feature type="domain" description="BTB" evidence="1">
    <location>
        <begin position="245"/>
        <end position="303"/>
    </location>
</feature>
<name>A0A914PY45_9BILA</name>
<dbReference type="InterPro" id="IPR000210">
    <property type="entry name" value="BTB/POZ_dom"/>
</dbReference>
<dbReference type="AlphaFoldDB" id="A0A914PY45"/>